<proteinExistence type="predicted"/>
<evidence type="ECO:0000313" key="3">
    <source>
        <dbReference type="Proteomes" id="UP001642464"/>
    </source>
</evidence>
<feature type="compositionally biased region" description="Polar residues" evidence="1">
    <location>
        <begin position="1336"/>
        <end position="1357"/>
    </location>
</feature>
<sequence length="1458" mass="164309">MVIGDVHDILQICGSLGGAGAAKQRKRRQRRTVAGDFKSLADRINKLTIRRGDQIQLYRGRPCNKKTAGRGKYRSFTSRAMLKSTFGTLPAISAIGHVSSVRKQVPAMFSLSSMAFWYSSSTRYLASVRNAVAYLFMKLQWLMIAALCQAKPHMLKVQVEWDETSQACRLHRDLIDVDGVMPALVQRMEILERRSSQCTSTKWYSVIIPPAIIEDATAEGLWSGMLMKQPIPLVDWPLHCEQLCLQMLGDGAGANTRLASWVFQQMPTGVWRLWKDCDTHAANHCSEPVWRGLNFLSSMFCVCNNLQYGSTRFDLLVHIWRIIEQTAQVVYQPPNMEVRRRNQLFLRATYLHADCAEDPDETLEGDRVSWERRYECAEYLLRMDTGDWKNDGIIHHCTGHECCQSPAESKLKLWIAIQAVAFNRRPATPAMGRWTSCVRSARSVLLQMGLHRLLQRGFASLYGYTLPEPVDTEQSAFDTRELVTFTIDEDNLKDRYWQSALEADTARELHFKMQGARSEKAWAFLSDPSTPFKLGISICTLTPVERLLHHHFNWQAQQTWIAKNVSERPLVVMSNMNKSPAVQAMNQLIAILLDDGTSVSPSDALSDDHILQCAMFLHEGLSGTAPLNYNKQRFWCVVAVMGQLQSRLVRPYQQFPYSLAKLVDTSMTMNDRREFARTVLATRTCCRDPFFTTPVLEQMEQKGGPHAILPGSEFLLDLTNAFAGKCCNIQLELNFARASSSRQAMRGRKHVISSMTAKHIIAECKVSHINNLDGHQPRCRSAPSRHTGYTLFLKKFIKENKENIDPNLHWFEQRKLLTQMALDKWNADTLEAFQLKTEFSQEAVRLNSVKNQHHANIMHEQRQQHAVSKAIKDEIHRKQVHLMQTASRIGMFEPKEGQPVGKPPSVFPASLESFAAHGSLVAPIRESIARFGSDSIALLACDAGSCANESVNQPSQQHQSIAHVIASRDLQDSGVDMSLVDELMFSKQGVHGLGDEEFAISEHLLETACQEIGFIDKSNKQFKSEHDSVTLKTTQPLSFDEENGVESSNFCQRTYGRFCKEDIRSNSQYGNAVGLVKSIVRVLSSRRKVKAGKLMYLGPDTPWPVLLVHHGESLHARLGMRVSFKPLELDFIHLVQCPDPYGHYPGVLCFRLVFDKLPNSHMRCPRTDITNEFAVWFSQLNADMDLKCQIFWDYDLVEGNSIIRIRIGHHESATALEVGDSSFASLLPAKGQCDDQDPDSREVLANVSKLLLHLGDGSKKRQTPKQSHHTRTTSQVKRKRSSKRKRESAVGYDADVSSGECNDKNDDNCVGDGNVNDELEEEWKNIVEQRYGGDNISASKNPKQSKSTSASVPNESNLPLPVFKGPKDRVFQRNPDGSTRMLGRVTDWYSGACHNVSISCSLHKKCSKAISSSSLPFGSEQLIHQYLQEGLRFPSRDDGKLHLAMFDAIVLGKGSETM</sequence>
<gene>
    <name evidence="2" type="ORF">SCF082_LOCUS33175</name>
</gene>
<comment type="caution">
    <text evidence="2">The sequence shown here is derived from an EMBL/GenBank/DDBJ whole genome shotgun (WGS) entry which is preliminary data.</text>
</comment>
<evidence type="ECO:0000313" key="2">
    <source>
        <dbReference type="EMBL" id="CAK9064436.1"/>
    </source>
</evidence>
<feature type="region of interest" description="Disordered" evidence="1">
    <location>
        <begin position="1333"/>
        <end position="1367"/>
    </location>
</feature>
<accession>A0ABP0NKY3</accession>
<name>A0ABP0NKY3_9DINO</name>
<feature type="compositionally biased region" description="Basic residues" evidence="1">
    <location>
        <begin position="1260"/>
        <end position="1286"/>
    </location>
</feature>
<reference evidence="2 3" key="1">
    <citation type="submission" date="2024-02" db="EMBL/GenBank/DDBJ databases">
        <authorList>
            <person name="Chen Y."/>
            <person name="Shah S."/>
            <person name="Dougan E. K."/>
            <person name="Thang M."/>
            <person name="Chan C."/>
        </authorList>
    </citation>
    <scope>NUCLEOTIDE SEQUENCE [LARGE SCALE GENOMIC DNA]</scope>
</reference>
<protein>
    <submittedName>
        <fullName evidence="2">ANK_REP_REGION domain-containing protein</fullName>
    </submittedName>
</protein>
<feature type="region of interest" description="Disordered" evidence="1">
    <location>
        <begin position="1255"/>
        <end position="1309"/>
    </location>
</feature>
<dbReference type="Proteomes" id="UP001642464">
    <property type="component" value="Unassembled WGS sequence"/>
</dbReference>
<keyword evidence="3" id="KW-1185">Reference proteome</keyword>
<evidence type="ECO:0000256" key="1">
    <source>
        <dbReference type="SAM" id="MobiDB-lite"/>
    </source>
</evidence>
<dbReference type="EMBL" id="CAXAMM010029302">
    <property type="protein sequence ID" value="CAK9064436.1"/>
    <property type="molecule type" value="Genomic_DNA"/>
</dbReference>
<organism evidence="2 3">
    <name type="scientific">Durusdinium trenchii</name>
    <dbReference type="NCBI Taxonomy" id="1381693"/>
    <lineage>
        <taxon>Eukaryota</taxon>
        <taxon>Sar</taxon>
        <taxon>Alveolata</taxon>
        <taxon>Dinophyceae</taxon>
        <taxon>Suessiales</taxon>
        <taxon>Symbiodiniaceae</taxon>
        <taxon>Durusdinium</taxon>
    </lineage>
</organism>